<dbReference type="GO" id="GO:0000329">
    <property type="term" value="C:fungal-type vacuole membrane"/>
    <property type="evidence" value="ECO:0007669"/>
    <property type="project" value="TreeGrafter"/>
</dbReference>
<evidence type="ECO:0000256" key="10">
    <source>
        <dbReference type="SAM" id="MobiDB-lite"/>
    </source>
</evidence>
<dbReference type="InterPro" id="IPR032675">
    <property type="entry name" value="LRR_dom_sf"/>
</dbReference>
<dbReference type="InterPro" id="IPR001611">
    <property type="entry name" value="Leu-rich_rpt"/>
</dbReference>
<dbReference type="SMART" id="SM00365">
    <property type="entry name" value="LRR_SD22"/>
    <property type="match status" value="10"/>
</dbReference>
<comment type="caution">
    <text evidence="12">The sequence shown here is derived from an EMBL/GenBank/DDBJ whole genome shotgun (WGS) entry which is preliminary data.</text>
</comment>
<evidence type="ECO:0000313" key="13">
    <source>
        <dbReference type="Proteomes" id="UP001210925"/>
    </source>
</evidence>
<keyword evidence="5 9" id="KW-0547">Nucleotide-binding</keyword>
<dbReference type="InterPro" id="IPR025875">
    <property type="entry name" value="Leu-rich_rpt_4"/>
</dbReference>
<dbReference type="PANTHER" id="PTHR12865">
    <property type="entry name" value="PHOSPHATIDYLINOSITOL 4-KINASE TYPE-II"/>
    <property type="match status" value="1"/>
</dbReference>
<dbReference type="Pfam" id="PF00454">
    <property type="entry name" value="PI3_PI4_kinase"/>
    <property type="match status" value="1"/>
</dbReference>
<dbReference type="InterPro" id="IPR003591">
    <property type="entry name" value="Leu-rich_rpt_typical-subtyp"/>
</dbReference>
<dbReference type="InterPro" id="IPR039756">
    <property type="entry name" value="Lsb6/PI4K2"/>
</dbReference>
<keyword evidence="1 9" id="KW-1003">Cell membrane</keyword>
<keyword evidence="4" id="KW-0677">Repeat</keyword>
<dbReference type="PROSITE" id="PS51450">
    <property type="entry name" value="LRR"/>
    <property type="match status" value="8"/>
</dbReference>
<sequence length="727" mass="83271">MQNESEPEEEFAAVQELDYDSVLSQVPVSEKELDLVNFRIKQTRFLRDYVNLTRLCMRQNLLTVINGLDTLINLEELDLYDNRIDKIEGLNHLVKLRHLDLSFNRIRKIENIENLVELTDLFFVSNKISKIEGLETLTKLVNLELGANRIRVIENLDNLVNLKQLWVGKNKITSFAGLRNLKSLNLLSIQSNRISEISDISELTELNEIYLSHNALKVIGPLPPNITTLDIGNNRIEHLGNLEHLENLEELWASYNQLSSFEEIEKQLANKKNLKTISESATNHIPSLAKLDPNLADLPNQPPDDSLISSDSNFVNPVAPVIQVTSDEFVNIIDSVKQAIEEGIYPVRISKGSSGSYFCKNNQGVIVGVFKPKNEEPYGHLNPKWTKWIHRNLFPCCFGRSCIIPNLGYISEAAASYVDRRLGLNIVPRTEIIKLASPSFHYSFKERWMHRIMKTPLKPKIGSFQLFLNGFVDSTSFFHDGFQKLESNDGNHPLSWSENSKLEFQYGFERLVILDYFIRNTDRGSDNWMIKSSPWQEPQSPASSSQANDEEISIKRDCKVQIAAIDNGLAFPTHHPDRVRSYPYGWTALPIVHQPFSKATADQVLPYLSSTSWMEATLTGIEELFQIDSDFKQSMWERQKAVIRGQGYNIMDMLAQSRHHPISPFTLVQRPLIMIHEDPVDEEEADSDEETEESTPAKRFLNLQKKNLKKVKHRIETFTRRACFSSC</sequence>
<dbReference type="PANTHER" id="PTHR12865:SF1">
    <property type="entry name" value="PHOSPHATIDYLINOSITOL 4-KINASE TYPE 2"/>
    <property type="match status" value="1"/>
</dbReference>
<evidence type="ECO:0000256" key="5">
    <source>
        <dbReference type="ARBA" id="ARBA00022741"/>
    </source>
</evidence>
<keyword evidence="2" id="KW-0433">Leucine-rich repeat</keyword>
<reference evidence="12" key="1">
    <citation type="submission" date="2020-05" db="EMBL/GenBank/DDBJ databases">
        <title>Phylogenomic resolution of chytrid fungi.</title>
        <authorList>
            <person name="Stajich J.E."/>
            <person name="Amses K."/>
            <person name="Simmons R."/>
            <person name="Seto K."/>
            <person name="Myers J."/>
            <person name="Bonds A."/>
            <person name="Quandt C.A."/>
            <person name="Barry K."/>
            <person name="Liu P."/>
            <person name="Grigoriev I."/>
            <person name="Longcore J.E."/>
            <person name="James T.Y."/>
        </authorList>
    </citation>
    <scope>NUCLEOTIDE SEQUENCE</scope>
    <source>
        <strain evidence="12">PLAUS21</strain>
    </source>
</reference>
<dbReference type="GO" id="GO:0005768">
    <property type="term" value="C:endosome"/>
    <property type="evidence" value="ECO:0007669"/>
    <property type="project" value="UniProtKB-UniRule"/>
</dbReference>
<keyword evidence="3 9" id="KW-0808">Transferase</keyword>
<comment type="catalytic activity">
    <reaction evidence="9">
        <text>a 1,2-diacyl-sn-glycero-3-phospho-(1D-myo-inositol) + ATP = a 1,2-diacyl-sn-glycero-3-phospho-(1D-myo-inositol 4-phosphate) + ADP + H(+)</text>
        <dbReference type="Rhea" id="RHEA:19877"/>
        <dbReference type="ChEBI" id="CHEBI:15378"/>
        <dbReference type="ChEBI" id="CHEBI:30616"/>
        <dbReference type="ChEBI" id="CHEBI:57880"/>
        <dbReference type="ChEBI" id="CHEBI:58178"/>
        <dbReference type="ChEBI" id="CHEBI:456216"/>
        <dbReference type="EC" id="2.7.1.67"/>
    </reaction>
</comment>
<keyword evidence="6 9" id="KW-0418">Kinase</keyword>
<evidence type="ECO:0000256" key="4">
    <source>
        <dbReference type="ARBA" id="ARBA00022737"/>
    </source>
</evidence>
<dbReference type="Pfam" id="PF12799">
    <property type="entry name" value="LRR_4"/>
    <property type="match status" value="1"/>
</dbReference>
<dbReference type="GO" id="GO:0005886">
    <property type="term" value="C:plasma membrane"/>
    <property type="evidence" value="ECO:0007669"/>
    <property type="project" value="UniProtKB-SubCell"/>
</dbReference>
<protein>
    <recommendedName>
        <fullName evidence="9">Phosphatidylinositol 4-kinase</fullName>
        <ecNumber evidence="9">2.7.1.67</ecNumber>
    </recommendedName>
</protein>
<comment type="cofactor">
    <cofactor evidence="9">
        <name>Mg(2+)</name>
        <dbReference type="ChEBI" id="CHEBI:18420"/>
    </cofactor>
    <cofactor evidence="9">
        <name>Mn(2+)</name>
        <dbReference type="ChEBI" id="CHEBI:29035"/>
    </cofactor>
</comment>
<feature type="compositionally biased region" description="Low complexity" evidence="10">
    <location>
        <begin position="532"/>
        <end position="546"/>
    </location>
</feature>
<dbReference type="Pfam" id="PF14580">
    <property type="entry name" value="LRR_9"/>
    <property type="match status" value="1"/>
</dbReference>
<keyword evidence="13" id="KW-1185">Reference proteome</keyword>
<evidence type="ECO:0000313" key="12">
    <source>
        <dbReference type="EMBL" id="KAJ3261597.1"/>
    </source>
</evidence>
<proteinExistence type="inferred from homology"/>
<evidence type="ECO:0000256" key="6">
    <source>
        <dbReference type="ARBA" id="ARBA00022777"/>
    </source>
</evidence>
<evidence type="ECO:0000256" key="2">
    <source>
        <dbReference type="ARBA" id="ARBA00022614"/>
    </source>
</evidence>
<evidence type="ECO:0000256" key="1">
    <source>
        <dbReference type="ARBA" id="ARBA00022475"/>
    </source>
</evidence>
<dbReference type="GO" id="GO:0046854">
    <property type="term" value="P:phosphatidylinositol phosphate biosynthetic process"/>
    <property type="evidence" value="ECO:0007669"/>
    <property type="project" value="UniProtKB-UniRule"/>
</dbReference>
<feature type="domain" description="PI3K/PI4K catalytic" evidence="11">
    <location>
        <begin position="343"/>
        <end position="673"/>
    </location>
</feature>
<organism evidence="12 13">
    <name type="scientific">Boothiomyces macroporosus</name>
    <dbReference type="NCBI Taxonomy" id="261099"/>
    <lineage>
        <taxon>Eukaryota</taxon>
        <taxon>Fungi</taxon>
        <taxon>Fungi incertae sedis</taxon>
        <taxon>Chytridiomycota</taxon>
        <taxon>Chytridiomycota incertae sedis</taxon>
        <taxon>Chytridiomycetes</taxon>
        <taxon>Rhizophydiales</taxon>
        <taxon>Terramycetaceae</taxon>
        <taxon>Boothiomyces</taxon>
    </lineage>
</organism>
<gene>
    <name evidence="12" type="primary">LSB6</name>
    <name evidence="12" type="ORF">HK103_005435</name>
</gene>
<evidence type="ECO:0000256" key="8">
    <source>
        <dbReference type="ARBA" id="ARBA00023136"/>
    </source>
</evidence>
<dbReference type="Gene3D" id="3.80.10.10">
    <property type="entry name" value="Ribonuclease Inhibitor"/>
    <property type="match status" value="2"/>
</dbReference>
<dbReference type="InterPro" id="IPR000403">
    <property type="entry name" value="PI3/4_kinase_cat_dom"/>
</dbReference>
<dbReference type="EC" id="2.7.1.67" evidence="9"/>
<accession>A0AAD5ULU9</accession>
<evidence type="ECO:0000259" key="11">
    <source>
        <dbReference type="PROSITE" id="PS50290"/>
    </source>
</evidence>
<dbReference type="GO" id="GO:0007032">
    <property type="term" value="P:endosome organization"/>
    <property type="evidence" value="ECO:0007669"/>
    <property type="project" value="TreeGrafter"/>
</dbReference>
<dbReference type="GO" id="GO:0005524">
    <property type="term" value="F:ATP binding"/>
    <property type="evidence" value="ECO:0007669"/>
    <property type="project" value="UniProtKB-UniRule"/>
</dbReference>
<dbReference type="SMART" id="SM00369">
    <property type="entry name" value="LRR_TYP"/>
    <property type="match status" value="6"/>
</dbReference>
<comment type="similarity">
    <text evidence="9">Belongs to the PI3/PI4-kinase family.</text>
</comment>
<evidence type="ECO:0000256" key="3">
    <source>
        <dbReference type="ARBA" id="ARBA00022679"/>
    </source>
</evidence>
<dbReference type="PROSITE" id="PS50290">
    <property type="entry name" value="PI3_4_KINASE_3"/>
    <property type="match status" value="1"/>
</dbReference>
<dbReference type="GO" id="GO:0007030">
    <property type="term" value="P:Golgi organization"/>
    <property type="evidence" value="ECO:0007669"/>
    <property type="project" value="TreeGrafter"/>
</dbReference>
<keyword evidence="7 9" id="KW-0067">ATP-binding</keyword>
<dbReference type="AlphaFoldDB" id="A0AAD5ULU9"/>
<keyword evidence="8" id="KW-0472">Membrane</keyword>
<name>A0AAD5ULU9_9FUNG</name>
<dbReference type="SUPFAM" id="SSF52058">
    <property type="entry name" value="L domain-like"/>
    <property type="match status" value="1"/>
</dbReference>
<comment type="subcellular location">
    <subcellularLocation>
        <location evidence="9">Cell membrane</location>
        <topology evidence="9">Peripheral membrane protein</topology>
    </subcellularLocation>
    <subcellularLocation>
        <location evidence="9">Vacuole membrane</location>
        <topology evidence="9">Peripheral membrane protein</topology>
    </subcellularLocation>
</comment>
<dbReference type="GO" id="GO:0005802">
    <property type="term" value="C:trans-Golgi network"/>
    <property type="evidence" value="ECO:0007669"/>
    <property type="project" value="TreeGrafter"/>
</dbReference>
<evidence type="ECO:0000256" key="7">
    <source>
        <dbReference type="ARBA" id="ARBA00022840"/>
    </source>
</evidence>
<evidence type="ECO:0000256" key="9">
    <source>
        <dbReference type="RuleBase" id="RU367084"/>
    </source>
</evidence>
<dbReference type="EMBL" id="JADGKB010000005">
    <property type="protein sequence ID" value="KAJ3261597.1"/>
    <property type="molecule type" value="Genomic_DNA"/>
</dbReference>
<dbReference type="GO" id="GO:0004430">
    <property type="term" value="F:1-phosphatidylinositol 4-kinase activity"/>
    <property type="evidence" value="ECO:0007669"/>
    <property type="project" value="UniProtKB-UniRule"/>
</dbReference>
<feature type="region of interest" description="Disordered" evidence="10">
    <location>
        <begin position="529"/>
        <end position="550"/>
    </location>
</feature>
<dbReference type="Proteomes" id="UP001210925">
    <property type="component" value="Unassembled WGS sequence"/>
</dbReference>